<comment type="catalytic activity">
    <reaction evidence="5">
        <text>L-glutaminyl-[peptide chain release factor] + S-adenosyl-L-methionine = N(5)-methyl-L-glutaminyl-[peptide chain release factor] + S-adenosyl-L-homocysteine + H(+)</text>
        <dbReference type="Rhea" id="RHEA:42896"/>
        <dbReference type="Rhea" id="RHEA-COMP:10271"/>
        <dbReference type="Rhea" id="RHEA-COMP:10272"/>
        <dbReference type="ChEBI" id="CHEBI:15378"/>
        <dbReference type="ChEBI" id="CHEBI:30011"/>
        <dbReference type="ChEBI" id="CHEBI:57856"/>
        <dbReference type="ChEBI" id="CHEBI:59789"/>
        <dbReference type="ChEBI" id="CHEBI:61891"/>
        <dbReference type="EC" id="2.1.1.297"/>
    </reaction>
</comment>
<protein>
    <recommendedName>
        <fullName evidence="1">peptide chain release factor N(5)-glutamine methyltransferase</fullName>
        <ecNumber evidence="1">2.1.1.297</ecNumber>
    </recommendedName>
</protein>
<evidence type="ECO:0000313" key="8">
    <source>
        <dbReference type="EMBL" id="KAI9634634.1"/>
    </source>
</evidence>
<dbReference type="GO" id="GO:0005739">
    <property type="term" value="C:mitochondrion"/>
    <property type="evidence" value="ECO:0007669"/>
    <property type="project" value="TreeGrafter"/>
</dbReference>
<proteinExistence type="predicted"/>
<evidence type="ECO:0000259" key="7">
    <source>
        <dbReference type="Pfam" id="PF05175"/>
    </source>
</evidence>
<organism evidence="8 9">
    <name type="scientific">Dioszegia hungarica</name>
    <dbReference type="NCBI Taxonomy" id="4972"/>
    <lineage>
        <taxon>Eukaryota</taxon>
        <taxon>Fungi</taxon>
        <taxon>Dikarya</taxon>
        <taxon>Basidiomycota</taxon>
        <taxon>Agaricomycotina</taxon>
        <taxon>Tremellomycetes</taxon>
        <taxon>Tremellales</taxon>
        <taxon>Bulleribasidiaceae</taxon>
        <taxon>Dioszegia</taxon>
    </lineage>
</organism>
<feature type="compositionally biased region" description="Low complexity" evidence="6">
    <location>
        <begin position="27"/>
        <end position="39"/>
    </location>
</feature>
<evidence type="ECO:0000256" key="4">
    <source>
        <dbReference type="ARBA" id="ARBA00022691"/>
    </source>
</evidence>
<comment type="caution">
    <text evidence="8">The sequence shown here is derived from an EMBL/GenBank/DDBJ whole genome shotgun (WGS) entry which is preliminary data.</text>
</comment>
<dbReference type="InterPro" id="IPR002052">
    <property type="entry name" value="DNA_methylase_N6_adenine_CS"/>
</dbReference>
<evidence type="ECO:0000256" key="2">
    <source>
        <dbReference type="ARBA" id="ARBA00022603"/>
    </source>
</evidence>
<dbReference type="RefSeq" id="XP_052944411.1">
    <property type="nucleotide sequence ID" value="XM_053089681.1"/>
</dbReference>
<accession>A0AA38LUA2</accession>
<dbReference type="InterPro" id="IPR007848">
    <property type="entry name" value="Small_mtfrase_dom"/>
</dbReference>
<dbReference type="NCBIfam" id="TIGR00536">
    <property type="entry name" value="hemK_fam"/>
    <property type="match status" value="1"/>
</dbReference>
<dbReference type="GeneID" id="77728886"/>
<name>A0AA38LUA2_9TREE</name>
<dbReference type="Gene3D" id="3.40.50.150">
    <property type="entry name" value="Vaccinia Virus protein VP39"/>
    <property type="match status" value="1"/>
</dbReference>
<dbReference type="GO" id="GO:0032259">
    <property type="term" value="P:methylation"/>
    <property type="evidence" value="ECO:0007669"/>
    <property type="project" value="UniProtKB-KW"/>
</dbReference>
<dbReference type="Pfam" id="PF05175">
    <property type="entry name" value="MTS"/>
    <property type="match status" value="1"/>
</dbReference>
<evidence type="ECO:0000256" key="6">
    <source>
        <dbReference type="SAM" id="MobiDB-lite"/>
    </source>
</evidence>
<dbReference type="CDD" id="cd02440">
    <property type="entry name" value="AdoMet_MTases"/>
    <property type="match status" value="1"/>
</dbReference>
<gene>
    <name evidence="8" type="ORF">MKK02DRAFT_37514</name>
</gene>
<dbReference type="EMBL" id="JAKWFO010000006">
    <property type="protein sequence ID" value="KAI9634634.1"/>
    <property type="molecule type" value="Genomic_DNA"/>
</dbReference>
<keyword evidence="3" id="KW-0808">Transferase</keyword>
<evidence type="ECO:0000256" key="3">
    <source>
        <dbReference type="ARBA" id="ARBA00022679"/>
    </source>
</evidence>
<dbReference type="PROSITE" id="PS00092">
    <property type="entry name" value="N6_MTASE"/>
    <property type="match status" value="1"/>
</dbReference>
<feature type="region of interest" description="Disordered" evidence="6">
    <location>
        <begin position="24"/>
        <end position="43"/>
    </location>
</feature>
<dbReference type="Proteomes" id="UP001164286">
    <property type="component" value="Unassembled WGS sequence"/>
</dbReference>
<dbReference type="PANTHER" id="PTHR18895:SF74">
    <property type="entry name" value="MTRF1L RELEASE FACTOR GLUTAMINE METHYLTRANSFERASE"/>
    <property type="match status" value="1"/>
</dbReference>
<dbReference type="GO" id="GO:0003676">
    <property type="term" value="F:nucleic acid binding"/>
    <property type="evidence" value="ECO:0007669"/>
    <property type="project" value="InterPro"/>
</dbReference>
<dbReference type="PANTHER" id="PTHR18895">
    <property type="entry name" value="HEMK METHYLTRANSFERASE"/>
    <property type="match status" value="1"/>
</dbReference>
<dbReference type="InterPro" id="IPR029063">
    <property type="entry name" value="SAM-dependent_MTases_sf"/>
</dbReference>
<dbReference type="InterPro" id="IPR004556">
    <property type="entry name" value="HemK-like"/>
</dbReference>
<keyword evidence="9" id="KW-1185">Reference proteome</keyword>
<dbReference type="SUPFAM" id="SSF53335">
    <property type="entry name" value="S-adenosyl-L-methionine-dependent methyltransferases"/>
    <property type="match status" value="1"/>
</dbReference>
<keyword evidence="4" id="KW-0949">S-adenosyl-L-methionine</keyword>
<feature type="domain" description="Methyltransferase small" evidence="7">
    <location>
        <begin position="116"/>
        <end position="215"/>
    </location>
</feature>
<evidence type="ECO:0000256" key="1">
    <source>
        <dbReference type="ARBA" id="ARBA00012771"/>
    </source>
</evidence>
<sequence>MPATGTAMSSPLRNNLLEKLSAYQAASSSSNVPPRTSSTGEESDAELALRLILESGRYSSDEAVEGAVNEYIGGKPLAYITNLHPFGDLTLVVRPPVYIPRVETEQWVLLLASSILSSLPASHRPIRILDICSGSGCIPLLLASQGKGRIHVIGVDVDDRALAVARENAERNNLADVASFDKLDLFEDADVEALRERLGGFDMVVSNPPYVSSEDLKTVEGKWHEGKFALQGKLKGASATNDSTTADNDDGYSFYRRIRSVYADFLLADRPKEIPKLVLEVGSKQSGPVQDMYKGEGRIEVYKETERRRDIGAPKLEVGDMVGTERSLWIYQS</sequence>
<evidence type="ECO:0000256" key="5">
    <source>
        <dbReference type="ARBA" id="ARBA00048391"/>
    </source>
</evidence>
<evidence type="ECO:0000313" key="9">
    <source>
        <dbReference type="Proteomes" id="UP001164286"/>
    </source>
</evidence>
<keyword evidence="2 8" id="KW-0489">Methyltransferase</keyword>
<reference evidence="8" key="1">
    <citation type="journal article" date="2022" name="G3 (Bethesda)">
        <title>High quality genome of the basidiomycete yeast Dioszegia hungarica PDD-24b-2 isolated from cloud water.</title>
        <authorList>
            <person name="Jarrige D."/>
            <person name="Haridas S."/>
            <person name="Bleykasten-Grosshans C."/>
            <person name="Joly M."/>
            <person name="Nadalig T."/>
            <person name="Sancelme M."/>
            <person name="Vuilleumier S."/>
            <person name="Grigoriev I.V."/>
            <person name="Amato P."/>
            <person name="Bringel F."/>
        </authorList>
    </citation>
    <scope>NUCLEOTIDE SEQUENCE</scope>
    <source>
        <strain evidence="8">PDD-24b-2</strain>
    </source>
</reference>
<dbReference type="GO" id="GO:0102559">
    <property type="term" value="F:peptide chain release factor N(5)-glutamine methyltransferase activity"/>
    <property type="evidence" value="ECO:0007669"/>
    <property type="project" value="UniProtKB-EC"/>
</dbReference>
<dbReference type="InterPro" id="IPR050320">
    <property type="entry name" value="N5-glutamine_MTase"/>
</dbReference>
<dbReference type="AlphaFoldDB" id="A0AA38LUA2"/>
<dbReference type="EC" id="2.1.1.297" evidence="1"/>